<protein>
    <submittedName>
        <fullName evidence="1">Uncharacterized protein</fullName>
    </submittedName>
</protein>
<reference evidence="1 2" key="1">
    <citation type="journal article" date="2021" name="BMC Genomics">
        <title>Datura genome reveals duplications of psychoactive alkaloid biosynthetic genes and high mutation rate following tissue culture.</title>
        <authorList>
            <person name="Rajewski A."/>
            <person name="Carter-House D."/>
            <person name="Stajich J."/>
            <person name="Litt A."/>
        </authorList>
    </citation>
    <scope>NUCLEOTIDE SEQUENCE [LARGE SCALE GENOMIC DNA]</scope>
    <source>
        <strain evidence="1">AR-01</strain>
    </source>
</reference>
<accession>A0ABS8T9M5</accession>
<name>A0ABS8T9M5_DATST</name>
<organism evidence="1 2">
    <name type="scientific">Datura stramonium</name>
    <name type="common">Jimsonweed</name>
    <name type="synonym">Common thornapple</name>
    <dbReference type="NCBI Taxonomy" id="4076"/>
    <lineage>
        <taxon>Eukaryota</taxon>
        <taxon>Viridiplantae</taxon>
        <taxon>Streptophyta</taxon>
        <taxon>Embryophyta</taxon>
        <taxon>Tracheophyta</taxon>
        <taxon>Spermatophyta</taxon>
        <taxon>Magnoliopsida</taxon>
        <taxon>eudicotyledons</taxon>
        <taxon>Gunneridae</taxon>
        <taxon>Pentapetalae</taxon>
        <taxon>asterids</taxon>
        <taxon>lamiids</taxon>
        <taxon>Solanales</taxon>
        <taxon>Solanaceae</taxon>
        <taxon>Solanoideae</taxon>
        <taxon>Datureae</taxon>
        <taxon>Datura</taxon>
    </lineage>
</organism>
<dbReference type="EMBL" id="JACEIK010001256">
    <property type="protein sequence ID" value="MCD7467674.1"/>
    <property type="molecule type" value="Genomic_DNA"/>
</dbReference>
<proteinExistence type="predicted"/>
<keyword evidence="2" id="KW-1185">Reference proteome</keyword>
<sequence length="115" mass="12826">MECHVAELHSKFRDVINIIESLLQTYEESKSSAVVIQTSKKAVSFHGNSNFTPNINVDCKPTEGLNHLSEKTKTLPEVEFELAMEAKAVCVEHHASIIAELEYEVKCGLLLSDHT</sequence>
<gene>
    <name evidence="1" type="ORF">HAX54_005233</name>
</gene>
<evidence type="ECO:0000313" key="1">
    <source>
        <dbReference type="EMBL" id="MCD7467674.1"/>
    </source>
</evidence>
<evidence type="ECO:0000313" key="2">
    <source>
        <dbReference type="Proteomes" id="UP000823775"/>
    </source>
</evidence>
<dbReference type="Proteomes" id="UP000823775">
    <property type="component" value="Unassembled WGS sequence"/>
</dbReference>
<comment type="caution">
    <text evidence="1">The sequence shown here is derived from an EMBL/GenBank/DDBJ whole genome shotgun (WGS) entry which is preliminary data.</text>
</comment>